<dbReference type="Proteomes" id="UP000789920">
    <property type="component" value="Unassembled WGS sequence"/>
</dbReference>
<keyword evidence="2" id="KW-1185">Reference proteome</keyword>
<sequence length="94" mass="10429">FKGNAFDVNVVRTTLATNFYGTLNVFNALYPLIRPNGRIINVSSKAGKLSVVSSALKQEFLKEDLDVEGLIKLMKRFENAVEAGTHEQDGWPSQ</sequence>
<proteinExistence type="predicted"/>
<name>A0ACA9T0W8_9GLOM</name>
<comment type="caution">
    <text evidence="1">The sequence shown here is derived from an EMBL/GenBank/DDBJ whole genome shotgun (WGS) entry which is preliminary data.</text>
</comment>
<dbReference type="EMBL" id="CAJVQC010178526">
    <property type="protein sequence ID" value="CAG8851858.1"/>
    <property type="molecule type" value="Genomic_DNA"/>
</dbReference>
<feature type="non-terminal residue" evidence="1">
    <location>
        <position position="1"/>
    </location>
</feature>
<gene>
    <name evidence="1" type="ORF">RPERSI_LOCUS36771</name>
</gene>
<protein>
    <submittedName>
        <fullName evidence="1">23357_t:CDS:1</fullName>
    </submittedName>
</protein>
<evidence type="ECO:0000313" key="1">
    <source>
        <dbReference type="EMBL" id="CAG8851858.1"/>
    </source>
</evidence>
<organism evidence="1 2">
    <name type="scientific">Racocetra persica</name>
    <dbReference type="NCBI Taxonomy" id="160502"/>
    <lineage>
        <taxon>Eukaryota</taxon>
        <taxon>Fungi</taxon>
        <taxon>Fungi incertae sedis</taxon>
        <taxon>Mucoromycota</taxon>
        <taxon>Glomeromycotina</taxon>
        <taxon>Glomeromycetes</taxon>
        <taxon>Diversisporales</taxon>
        <taxon>Gigasporaceae</taxon>
        <taxon>Racocetra</taxon>
    </lineage>
</organism>
<reference evidence="1" key="1">
    <citation type="submission" date="2021-06" db="EMBL/GenBank/DDBJ databases">
        <authorList>
            <person name="Kallberg Y."/>
            <person name="Tangrot J."/>
            <person name="Rosling A."/>
        </authorList>
    </citation>
    <scope>NUCLEOTIDE SEQUENCE</scope>
    <source>
        <strain evidence="1">MA461A</strain>
    </source>
</reference>
<accession>A0ACA9T0W8</accession>
<evidence type="ECO:0000313" key="2">
    <source>
        <dbReference type="Proteomes" id="UP000789920"/>
    </source>
</evidence>
<feature type="non-terminal residue" evidence="1">
    <location>
        <position position="94"/>
    </location>
</feature>